<dbReference type="Proteomes" id="UP001497516">
    <property type="component" value="Chromosome 2"/>
</dbReference>
<gene>
    <name evidence="1" type="ORF">LTRI10_LOCUS12459</name>
</gene>
<accession>A0AAV2D8V4</accession>
<keyword evidence="2" id="KW-1185">Reference proteome</keyword>
<reference evidence="1 2" key="1">
    <citation type="submission" date="2024-04" db="EMBL/GenBank/DDBJ databases">
        <authorList>
            <person name="Fracassetti M."/>
        </authorList>
    </citation>
    <scope>NUCLEOTIDE SEQUENCE [LARGE SCALE GENOMIC DNA]</scope>
</reference>
<organism evidence="1 2">
    <name type="scientific">Linum trigynum</name>
    <dbReference type="NCBI Taxonomy" id="586398"/>
    <lineage>
        <taxon>Eukaryota</taxon>
        <taxon>Viridiplantae</taxon>
        <taxon>Streptophyta</taxon>
        <taxon>Embryophyta</taxon>
        <taxon>Tracheophyta</taxon>
        <taxon>Spermatophyta</taxon>
        <taxon>Magnoliopsida</taxon>
        <taxon>eudicotyledons</taxon>
        <taxon>Gunneridae</taxon>
        <taxon>Pentapetalae</taxon>
        <taxon>rosids</taxon>
        <taxon>fabids</taxon>
        <taxon>Malpighiales</taxon>
        <taxon>Linaceae</taxon>
        <taxon>Linum</taxon>
    </lineage>
</organism>
<evidence type="ECO:0000313" key="1">
    <source>
        <dbReference type="EMBL" id="CAL1370317.1"/>
    </source>
</evidence>
<proteinExistence type="predicted"/>
<name>A0AAV2D8V4_9ROSI</name>
<dbReference type="AlphaFoldDB" id="A0AAV2D8V4"/>
<evidence type="ECO:0000313" key="2">
    <source>
        <dbReference type="Proteomes" id="UP001497516"/>
    </source>
</evidence>
<sequence length="66" mass="7202">MSPFQFPTLSHDLSAIVAGSRQSSLSRYLRHRRRILPIGALSFSSPDSPSLSVIVAELATFGETKN</sequence>
<protein>
    <submittedName>
        <fullName evidence="1">Uncharacterized protein</fullName>
    </submittedName>
</protein>
<dbReference type="EMBL" id="OZ034815">
    <property type="protein sequence ID" value="CAL1370317.1"/>
    <property type="molecule type" value="Genomic_DNA"/>
</dbReference>